<evidence type="ECO:0000256" key="1">
    <source>
        <dbReference type="ARBA" id="ARBA00010618"/>
    </source>
</evidence>
<evidence type="ECO:0000256" key="2">
    <source>
        <dbReference type="ARBA" id="ARBA00022980"/>
    </source>
</evidence>
<proteinExistence type="inferred from homology"/>
<dbReference type="SUPFAM" id="SSF50104">
    <property type="entry name" value="Translation proteins SH3-like domain"/>
    <property type="match status" value="1"/>
</dbReference>
<evidence type="ECO:0000256" key="4">
    <source>
        <dbReference type="ARBA" id="ARBA00035206"/>
    </source>
</evidence>
<dbReference type="GO" id="GO:0006412">
    <property type="term" value="P:translation"/>
    <property type="evidence" value="ECO:0007669"/>
    <property type="project" value="UniProtKB-UniRule"/>
</dbReference>
<dbReference type="STRING" id="1618342.UY40_C0005G0046"/>
<keyword evidence="3 5" id="KW-0687">Ribonucleoprotein</keyword>
<evidence type="ECO:0000313" key="9">
    <source>
        <dbReference type="Proteomes" id="UP000034119"/>
    </source>
</evidence>
<dbReference type="InterPro" id="IPR005825">
    <property type="entry name" value="Ribosomal_uL24_CS"/>
</dbReference>
<dbReference type="GO" id="GO:0019843">
    <property type="term" value="F:rRNA binding"/>
    <property type="evidence" value="ECO:0007669"/>
    <property type="project" value="UniProtKB-UniRule"/>
</dbReference>
<dbReference type="EMBL" id="LCPW01000005">
    <property type="protein sequence ID" value="KKW05988.1"/>
    <property type="molecule type" value="Genomic_DNA"/>
</dbReference>
<comment type="function">
    <text evidence="5">One of two assembly initiator proteins, it binds directly to the 5'-end of the 23S rRNA, where it nucleates assembly of the 50S subunit.</text>
</comment>
<dbReference type="HAMAP" id="MF_01326_B">
    <property type="entry name" value="Ribosomal_uL24_B"/>
    <property type="match status" value="1"/>
</dbReference>
<evidence type="ECO:0000259" key="7">
    <source>
        <dbReference type="SMART" id="SM00739"/>
    </source>
</evidence>
<comment type="subunit">
    <text evidence="5">Part of the 50S ribosomal subunit.</text>
</comment>
<keyword evidence="5" id="KW-0694">RNA-binding</keyword>
<accession>A0A0G1VHH0</accession>
<keyword evidence="5" id="KW-0699">rRNA-binding</keyword>
<dbReference type="PROSITE" id="PS01108">
    <property type="entry name" value="RIBOSOMAL_L24"/>
    <property type="match status" value="1"/>
</dbReference>
<dbReference type="Gene3D" id="2.30.30.30">
    <property type="match status" value="1"/>
</dbReference>
<comment type="similarity">
    <text evidence="1 5 6">Belongs to the universal ribosomal protein uL24 family.</text>
</comment>
<keyword evidence="2 5" id="KW-0689">Ribosomal protein</keyword>
<dbReference type="InterPro" id="IPR008991">
    <property type="entry name" value="Translation_prot_SH3-like_sf"/>
</dbReference>
<evidence type="ECO:0000256" key="6">
    <source>
        <dbReference type="RuleBase" id="RU003477"/>
    </source>
</evidence>
<dbReference type="Pfam" id="PF17136">
    <property type="entry name" value="ribosomal_L24"/>
    <property type="match status" value="1"/>
</dbReference>
<dbReference type="GO" id="GO:0003735">
    <property type="term" value="F:structural constituent of ribosome"/>
    <property type="evidence" value="ECO:0007669"/>
    <property type="project" value="InterPro"/>
</dbReference>
<dbReference type="GO" id="GO:0005840">
    <property type="term" value="C:ribosome"/>
    <property type="evidence" value="ECO:0007669"/>
    <property type="project" value="UniProtKB-KW"/>
</dbReference>
<comment type="caution">
    <text evidence="8">The sequence shown here is derived from an EMBL/GenBank/DDBJ whole genome shotgun (WGS) entry which is preliminary data.</text>
</comment>
<dbReference type="InterPro" id="IPR005824">
    <property type="entry name" value="KOW"/>
</dbReference>
<dbReference type="InterPro" id="IPR014722">
    <property type="entry name" value="Rib_uL2_dom2"/>
</dbReference>
<dbReference type="InterPro" id="IPR057264">
    <property type="entry name" value="Ribosomal_uL24_C"/>
</dbReference>
<dbReference type="Proteomes" id="UP000034119">
    <property type="component" value="Unassembled WGS sequence"/>
</dbReference>
<dbReference type="InterPro" id="IPR041988">
    <property type="entry name" value="Ribosomal_uL24_KOW"/>
</dbReference>
<sequence>MMKKLSLKIKKGDKVKVLAGKDAGKEGEVLAVNPKTSRVVVSGVNLLKHFLPKSKGAKGQEEGGIVEREAPLASSKLAVICPKCKKAVRLGKNRVCKNCGAKI</sequence>
<dbReference type="SMART" id="SM00739">
    <property type="entry name" value="KOW"/>
    <property type="match status" value="1"/>
</dbReference>
<dbReference type="InterPro" id="IPR003256">
    <property type="entry name" value="Ribosomal_uL24"/>
</dbReference>
<dbReference type="NCBIfam" id="TIGR01079">
    <property type="entry name" value="rplX_bact"/>
    <property type="match status" value="1"/>
</dbReference>
<name>A0A0G1VHH0_9BACT</name>
<dbReference type="GO" id="GO:1990904">
    <property type="term" value="C:ribonucleoprotein complex"/>
    <property type="evidence" value="ECO:0007669"/>
    <property type="project" value="UniProtKB-KW"/>
</dbReference>
<organism evidence="8 9">
    <name type="scientific">candidate division CPR1 bacterium GW2011_GWC1_49_13</name>
    <dbReference type="NCBI Taxonomy" id="1618342"/>
    <lineage>
        <taxon>Bacteria</taxon>
        <taxon>candidate division CPR1</taxon>
    </lineage>
</organism>
<evidence type="ECO:0000313" key="8">
    <source>
        <dbReference type="EMBL" id="KKW05988.1"/>
    </source>
</evidence>
<feature type="domain" description="KOW" evidence="7">
    <location>
        <begin position="8"/>
        <end position="35"/>
    </location>
</feature>
<dbReference type="PATRIC" id="fig|1618342.3.peg.249"/>
<protein>
    <recommendedName>
        <fullName evidence="4 5">Large ribosomal subunit protein uL24</fullName>
    </recommendedName>
</protein>
<evidence type="ECO:0000256" key="3">
    <source>
        <dbReference type="ARBA" id="ARBA00023274"/>
    </source>
</evidence>
<evidence type="ECO:0000256" key="5">
    <source>
        <dbReference type="HAMAP-Rule" id="MF_01326"/>
    </source>
</evidence>
<dbReference type="CDD" id="cd06089">
    <property type="entry name" value="KOW_RPL26"/>
    <property type="match status" value="1"/>
</dbReference>
<comment type="function">
    <text evidence="5">One of the proteins that surrounds the polypeptide exit tunnel on the outside of the subunit.</text>
</comment>
<reference evidence="8 9" key="1">
    <citation type="journal article" date="2015" name="Nature">
        <title>rRNA introns, odd ribosomes, and small enigmatic genomes across a large radiation of phyla.</title>
        <authorList>
            <person name="Brown C.T."/>
            <person name="Hug L.A."/>
            <person name="Thomas B.C."/>
            <person name="Sharon I."/>
            <person name="Castelle C.J."/>
            <person name="Singh A."/>
            <person name="Wilkins M.J."/>
            <person name="Williams K.H."/>
            <person name="Banfield J.F."/>
        </authorList>
    </citation>
    <scope>NUCLEOTIDE SEQUENCE [LARGE SCALE GENOMIC DNA]</scope>
</reference>
<dbReference type="PANTHER" id="PTHR12903">
    <property type="entry name" value="MITOCHONDRIAL RIBOSOMAL PROTEIN L24"/>
    <property type="match status" value="1"/>
</dbReference>
<dbReference type="Pfam" id="PF00467">
    <property type="entry name" value="KOW"/>
    <property type="match status" value="1"/>
</dbReference>
<gene>
    <name evidence="5" type="primary">rplX</name>
    <name evidence="8" type="ORF">UY40_C0005G0046</name>
</gene>
<dbReference type="AlphaFoldDB" id="A0A0G1VHH0"/>